<dbReference type="FunFam" id="1.10.340.70:FF:000004">
    <property type="entry name" value="Retrovirus-related Pol polyprotein from transposon 297-like Protein"/>
    <property type="match status" value="1"/>
</dbReference>
<dbReference type="GO" id="GO:0042575">
    <property type="term" value="C:DNA polymerase complex"/>
    <property type="evidence" value="ECO:0007669"/>
    <property type="project" value="UniProtKB-ARBA"/>
</dbReference>
<name>A0A8X6S7W3_TRICX</name>
<dbReference type="PROSITE" id="PS50994">
    <property type="entry name" value="INTEGRASE"/>
    <property type="match status" value="1"/>
</dbReference>
<gene>
    <name evidence="2" type="primary">POL</name>
    <name evidence="2" type="ORF">TNCV_5099641</name>
</gene>
<dbReference type="PANTHER" id="PTHR38681:SF1">
    <property type="entry name" value="RETROVIRUS-RELATED POL POLYPROTEIN FROM TRANSPOSON 412-LIKE PROTEIN"/>
    <property type="match status" value="1"/>
</dbReference>
<comment type="caution">
    <text evidence="2">The sequence shown here is derived from an EMBL/GenBank/DDBJ whole genome shotgun (WGS) entry which is preliminary data.</text>
</comment>
<protein>
    <submittedName>
        <fullName evidence="2">Retrovirus-related Pol polyprotein from transposon 412</fullName>
    </submittedName>
</protein>
<dbReference type="InterPro" id="IPR041588">
    <property type="entry name" value="Integrase_H2C2"/>
</dbReference>
<evidence type="ECO:0000313" key="2">
    <source>
        <dbReference type="EMBL" id="GFY02103.1"/>
    </source>
</evidence>
<keyword evidence="3" id="KW-1185">Reference proteome</keyword>
<dbReference type="Gene3D" id="3.30.420.10">
    <property type="entry name" value="Ribonuclease H-like superfamily/Ribonuclease H"/>
    <property type="match status" value="1"/>
</dbReference>
<dbReference type="SUPFAM" id="SSF56672">
    <property type="entry name" value="DNA/RNA polymerases"/>
    <property type="match status" value="1"/>
</dbReference>
<dbReference type="GO" id="GO:0071897">
    <property type="term" value="P:DNA biosynthetic process"/>
    <property type="evidence" value="ECO:0007669"/>
    <property type="project" value="UniProtKB-ARBA"/>
</dbReference>
<dbReference type="Gene3D" id="1.10.340.70">
    <property type="match status" value="1"/>
</dbReference>
<dbReference type="InterPro" id="IPR001584">
    <property type="entry name" value="Integrase_cat-core"/>
</dbReference>
<dbReference type="FunFam" id="3.30.420.10:FF:000032">
    <property type="entry name" value="Retrovirus-related Pol polyprotein from transposon 297-like Protein"/>
    <property type="match status" value="1"/>
</dbReference>
<dbReference type="Pfam" id="PF00665">
    <property type="entry name" value="rve"/>
    <property type="match status" value="1"/>
</dbReference>
<dbReference type="PANTHER" id="PTHR38681">
    <property type="entry name" value="RETROVIRUS-RELATED POL POLYPROTEIN FROM TRANSPOSON 412-LIKE PROTEIN-RELATED"/>
    <property type="match status" value="1"/>
</dbReference>
<dbReference type="InterPro" id="IPR012337">
    <property type="entry name" value="RNaseH-like_sf"/>
</dbReference>
<organism evidence="2 3">
    <name type="scientific">Trichonephila clavipes</name>
    <name type="common">Golden silk orbweaver</name>
    <name type="synonym">Nephila clavipes</name>
    <dbReference type="NCBI Taxonomy" id="2585209"/>
    <lineage>
        <taxon>Eukaryota</taxon>
        <taxon>Metazoa</taxon>
        <taxon>Ecdysozoa</taxon>
        <taxon>Arthropoda</taxon>
        <taxon>Chelicerata</taxon>
        <taxon>Arachnida</taxon>
        <taxon>Araneae</taxon>
        <taxon>Araneomorphae</taxon>
        <taxon>Entelegynae</taxon>
        <taxon>Araneoidea</taxon>
        <taxon>Nephilidae</taxon>
        <taxon>Trichonephila</taxon>
    </lineage>
</organism>
<dbReference type="Gene3D" id="3.10.10.10">
    <property type="entry name" value="HIV Type 1 Reverse Transcriptase, subunit A, domain 1"/>
    <property type="match status" value="1"/>
</dbReference>
<dbReference type="GO" id="GO:0015074">
    <property type="term" value="P:DNA integration"/>
    <property type="evidence" value="ECO:0007669"/>
    <property type="project" value="InterPro"/>
</dbReference>
<dbReference type="AlphaFoldDB" id="A0A8X6S7W3"/>
<proteinExistence type="predicted"/>
<dbReference type="GO" id="GO:0003676">
    <property type="term" value="F:nucleic acid binding"/>
    <property type="evidence" value="ECO:0007669"/>
    <property type="project" value="InterPro"/>
</dbReference>
<dbReference type="InterPro" id="IPR036397">
    <property type="entry name" value="RNaseH_sf"/>
</dbReference>
<feature type="domain" description="Integrase catalytic" evidence="1">
    <location>
        <begin position="136"/>
        <end position="306"/>
    </location>
</feature>
<dbReference type="Pfam" id="PF17921">
    <property type="entry name" value="Integrase_H2C2"/>
    <property type="match status" value="1"/>
</dbReference>
<dbReference type="Proteomes" id="UP000887159">
    <property type="component" value="Unassembled WGS sequence"/>
</dbReference>
<dbReference type="SUPFAM" id="SSF53098">
    <property type="entry name" value="Ribonuclease H-like"/>
    <property type="match status" value="1"/>
</dbReference>
<evidence type="ECO:0000259" key="1">
    <source>
        <dbReference type="PROSITE" id="PS50994"/>
    </source>
</evidence>
<evidence type="ECO:0000313" key="3">
    <source>
        <dbReference type="Proteomes" id="UP000887159"/>
    </source>
</evidence>
<accession>A0A8X6S7W3</accession>
<reference evidence="2" key="1">
    <citation type="submission" date="2020-08" db="EMBL/GenBank/DDBJ databases">
        <title>Multicomponent nature underlies the extraordinary mechanical properties of spider dragline silk.</title>
        <authorList>
            <person name="Kono N."/>
            <person name="Nakamura H."/>
            <person name="Mori M."/>
            <person name="Yoshida Y."/>
            <person name="Ohtoshi R."/>
            <person name="Malay A.D."/>
            <person name="Moran D.A.P."/>
            <person name="Tomita M."/>
            <person name="Numata K."/>
            <person name="Arakawa K."/>
        </authorList>
    </citation>
    <scope>NUCLEOTIDE SEQUENCE</scope>
</reference>
<dbReference type="EMBL" id="BMAU01021232">
    <property type="protein sequence ID" value="GFY02103.1"/>
    <property type="molecule type" value="Genomic_DNA"/>
</dbReference>
<dbReference type="InterPro" id="IPR043502">
    <property type="entry name" value="DNA/RNA_pol_sf"/>
</dbReference>
<sequence>MNPDDIHKTTICTPFGLFESTRMQFGLCGASATFQRFIDEVTRNLEELKPCQISDHNLICDTSTGTPRPFVPTTFRKLIFEHLHNLSHPGIAATTKLICSRYVWPCMKKQIKTWVRGCDKCQRSKVQRHTKSPLGTFSTPDARFSHIHIDIVGPLPPSDGFQYLLTMIDRFSRWPEAVPIPDITAKTISRAIFHHWIARFGCPSLITTDQGSQMRSSLFAEFTRILGTDRVKTTAYHPISNGLVERFHRHLKASIKAHESSRWTDVLPIVLLGIRLAVKEDLKASCAELVYGTTLRLPSDMLNVSIIPPCDEEFITSLRNIMRHLNPVATSTHGHSAHFVHPALSPCTHVFLRIDKVSPPLTQPYTGPHEVIARTDKTLQIIINSKPSLVSIDRVKPAFVSQDFDFPRAPKINTALKDITTSPKTVSEGQKQFFLVPANAYHLLLQPEIDLADSSPHLIEDETFNDSDIMNNLINYEDGQEARDFLRADKKYAGIQLSNKLEKHFLKID</sequence>